<evidence type="ECO:0000256" key="4">
    <source>
        <dbReference type="ARBA" id="ARBA00022989"/>
    </source>
</evidence>
<evidence type="ECO:0000313" key="9">
    <source>
        <dbReference type="EMBL" id="KAF1976083.1"/>
    </source>
</evidence>
<dbReference type="InterPro" id="IPR028055">
    <property type="entry name" value="YidC/Oxa/ALB_C"/>
</dbReference>
<name>A0A6A5VF09_9PLEO</name>
<accession>A0A6A5VF09</accession>
<keyword evidence="10" id="KW-1185">Reference proteome</keyword>
<dbReference type="GO" id="GO:0033617">
    <property type="term" value="P:mitochondrial respiratory chain complex IV assembly"/>
    <property type="evidence" value="ECO:0007669"/>
    <property type="project" value="TreeGrafter"/>
</dbReference>
<evidence type="ECO:0000259" key="8">
    <source>
        <dbReference type="Pfam" id="PF02096"/>
    </source>
</evidence>
<evidence type="ECO:0000256" key="5">
    <source>
        <dbReference type="ARBA" id="ARBA00023136"/>
    </source>
</evidence>
<dbReference type="InterPro" id="IPR001708">
    <property type="entry name" value="YidC/ALB3/OXA1/COX18"/>
</dbReference>
<gene>
    <name evidence="9" type="ORF">BU23DRAFT_552086</name>
</gene>
<dbReference type="GO" id="GO:0005743">
    <property type="term" value="C:mitochondrial inner membrane"/>
    <property type="evidence" value="ECO:0007669"/>
    <property type="project" value="TreeGrafter"/>
</dbReference>
<proteinExistence type="inferred from homology"/>
<feature type="transmembrane region" description="Helical" evidence="7">
    <location>
        <begin position="282"/>
        <end position="304"/>
    </location>
</feature>
<evidence type="ECO:0000313" key="10">
    <source>
        <dbReference type="Proteomes" id="UP000800036"/>
    </source>
</evidence>
<comment type="similarity">
    <text evidence="2 6">Belongs to the OXA1/ALB3/YidC family.</text>
</comment>
<dbReference type="AlphaFoldDB" id="A0A6A5VF09"/>
<evidence type="ECO:0000256" key="1">
    <source>
        <dbReference type="ARBA" id="ARBA00004141"/>
    </source>
</evidence>
<organism evidence="9 10">
    <name type="scientific">Bimuria novae-zelandiae CBS 107.79</name>
    <dbReference type="NCBI Taxonomy" id="1447943"/>
    <lineage>
        <taxon>Eukaryota</taxon>
        <taxon>Fungi</taxon>
        <taxon>Dikarya</taxon>
        <taxon>Ascomycota</taxon>
        <taxon>Pezizomycotina</taxon>
        <taxon>Dothideomycetes</taxon>
        <taxon>Pleosporomycetidae</taxon>
        <taxon>Pleosporales</taxon>
        <taxon>Massarineae</taxon>
        <taxon>Didymosphaeriaceae</taxon>
        <taxon>Bimuria</taxon>
    </lineage>
</organism>
<keyword evidence="3 6" id="KW-0812">Transmembrane</keyword>
<evidence type="ECO:0000256" key="3">
    <source>
        <dbReference type="ARBA" id="ARBA00022692"/>
    </source>
</evidence>
<dbReference type="PANTHER" id="PTHR12428">
    <property type="entry name" value="OXA1"/>
    <property type="match status" value="1"/>
</dbReference>
<dbReference type="EMBL" id="ML976668">
    <property type="protein sequence ID" value="KAF1976083.1"/>
    <property type="molecule type" value="Genomic_DNA"/>
</dbReference>
<reference evidence="9" key="1">
    <citation type="journal article" date="2020" name="Stud. Mycol.">
        <title>101 Dothideomycetes genomes: a test case for predicting lifestyles and emergence of pathogens.</title>
        <authorList>
            <person name="Haridas S."/>
            <person name="Albert R."/>
            <person name="Binder M."/>
            <person name="Bloem J."/>
            <person name="Labutti K."/>
            <person name="Salamov A."/>
            <person name="Andreopoulos B."/>
            <person name="Baker S."/>
            <person name="Barry K."/>
            <person name="Bills G."/>
            <person name="Bluhm B."/>
            <person name="Cannon C."/>
            <person name="Castanera R."/>
            <person name="Culley D."/>
            <person name="Daum C."/>
            <person name="Ezra D."/>
            <person name="Gonzalez J."/>
            <person name="Henrissat B."/>
            <person name="Kuo A."/>
            <person name="Liang C."/>
            <person name="Lipzen A."/>
            <person name="Lutzoni F."/>
            <person name="Magnuson J."/>
            <person name="Mondo S."/>
            <person name="Nolan M."/>
            <person name="Ohm R."/>
            <person name="Pangilinan J."/>
            <person name="Park H.-J."/>
            <person name="Ramirez L."/>
            <person name="Alfaro M."/>
            <person name="Sun H."/>
            <person name="Tritt A."/>
            <person name="Yoshinaga Y."/>
            <person name="Zwiers L.-H."/>
            <person name="Turgeon B."/>
            <person name="Goodwin S."/>
            <person name="Spatafora J."/>
            <person name="Crous P."/>
            <person name="Grigoriev I."/>
        </authorList>
    </citation>
    <scope>NUCLEOTIDE SEQUENCE</scope>
    <source>
        <strain evidence="9">CBS 107.79</strain>
    </source>
</reference>
<evidence type="ECO:0000256" key="6">
    <source>
        <dbReference type="RuleBase" id="RU003945"/>
    </source>
</evidence>
<dbReference type="GO" id="GO:0032979">
    <property type="term" value="P:protein insertion into mitochondrial inner membrane from matrix"/>
    <property type="evidence" value="ECO:0007669"/>
    <property type="project" value="TreeGrafter"/>
</dbReference>
<dbReference type="Proteomes" id="UP000800036">
    <property type="component" value="Unassembled WGS sequence"/>
</dbReference>
<dbReference type="PANTHER" id="PTHR12428:SF65">
    <property type="entry name" value="CYTOCHROME C OXIDASE ASSEMBLY PROTEIN COX18, MITOCHONDRIAL"/>
    <property type="match status" value="1"/>
</dbReference>
<dbReference type="Pfam" id="PF02096">
    <property type="entry name" value="60KD_IMP"/>
    <property type="match status" value="1"/>
</dbReference>
<sequence length="359" mass="40290">MMLSTRLLRPPGRQLLSRSPIIPPPSLIRAHTRAFHATAPRKHGILEAILYLPHEMICMIHTQVPWHATIPISAFIIRGLLVTTAGSHVRALTARYIGTHPVRQALAHQKRNQLMLQGGYSNPKQAVRAISQAVKEETSALDKRWKCTVWGQVNWTLAQIPIFFTMAEVIRQMCGTRDGLLSMALHSLGLKSAAPTVHGVTMGDPNPWFQPTLANEGMLWFPDLLSPDPFLPYVVSALMFTNVWLSKNGVSADPTKMTTVSKTIRRSLMAVSLMIGPLCQDLPAALMLYWASSTASVMLWNFWLDWRYPAPRDFVACKRPLWMLEEPKRPVKMTPGLGLPMAKARTVLPQMQGKRKQRV</sequence>
<dbReference type="OrthoDB" id="2148490at2759"/>
<keyword evidence="4 7" id="KW-1133">Transmembrane helix</keyword>
<dbReference type="GO" id="GO:0032977">
    <property type="term" value="F:membrane insertase activity"/>
    <property type="evidence" value="ECO:0007669"/>
    <property type="project" value="InterPro"/>
</dbReference>
<comment type="subcellular location">
    <subcellularLocation>
        <location evidence="1 6">Membrane</location>
        <topology evidence="1 6">Multi-pass membrane protein</topology>
    </subcellularLocation>
</comment>
<keyword evidence="5 7" id="KW-0472">Membrane</keyword>
<feature type="domain" description="Membrane insertase YidC/Oxa/ALB C-terminal" evidence="8">
    <location>
        <begin position="131"/>
        <end position="302"/>
    </location>
</feature>
<evidence type="ECO:0000256" key="2">
    <source>
        <dbReference type="ARBA" id="ARBA00009877"/>
    </source>
</evidence>
<evidence type="ECO:0000256" key="7">
    <source>
        <dbReference type="SAM" id="Phobius"/>
    </source>
</evidence>
<protein>
    <recommendedName>
        <fullName evidence="8">Membrane insertase YidC/Oxa/ALB C-terminal domain-containing protein</fullName>
    </recommendedName>
</protein>